<keyword evidence="3" id="KW-1185">Reference proteome</keyword>
<proteinExistence type="predicted"/>
<dbReference type="Pfam" id="PF16080">
    <property type="entry name" value="Phage_holin_2_3"/>
    <property type="match status" value="1"/>
</dbReference>
<evidence type="ECO:0008006" key="4">
    <source>
        <dbReference type="Google" id="ProtNLM"/>
    </source>
</evidence>
<evidence type="ECO:0000313" key="3">
    <source>
        <dbReference type="Proteomes" id="UP001157138"/>
    </source>
</evidence>
<sequence length="80" mass="8379">MAFIVAKGDKITAAIGSVTATMGALGLSQWSMITGIACTLLTFIITNVVNIIYKRKALAVLEKNAQSGNSVTAFITEEEG</sequence>
<feature type="transmembrane region" description="Helical" evidence="1">
    <location>
        <begin position="30"/>
        <end position="53"/>
    </location>
</feature>
<dbReference type="EMBL" id="BSPW01000124">
    <property type="protein sequence ID" value="GLT20517.1"/>
    <property type="molecule type" value="Genomic_DNA"/>
</dbReference>
<keyword evidence="1" id="KW-0812">Transmembrane</keyword>
<reference evidence="3" key="1">
    <citation type="journal article" date="2019" name="Int. J. Syst. Evol. Microbiol.">
        <title>The Global Catalogue of Microorganisms (GCM) 10K type strain sequencing project: providing services to taxonomists for standard genome sequencing and annotation.</title>
        <authorList>
            <consortium name="The Broad Institute Genomics Platform"/>
            <consortium name="The Broad Institute Genome Sequencing Center for Infectious Disease"/>
            <person name="Wu L."/>
            <person name="Ma J."/>
        </authorList>
    </citation>
    <scope>NUCLEOTIDE SEQUENCE [LARGE SCALE GENOMIC DNA]</scope>
    <source>
        <strain evidence="3">NBRC 108723</strain>
    </source>
</reference>
<keyword evidence="1" id="KW-0472">Membrane</keyword>
<comment type="caution">
    <text evidence="2">The sequence shown here is derived from an EMBL/GenBank/DDBJ whole genome shotgun (WGS) entry which is preliminary data.</text>
</comment>
<evidence type="ECO:0000313" key="2">
    <source>
        <dbReference type="EMBL" id="GLT20517.1"/>
    </source>
</evidence>
<name>A0ABQ6F733_9VIBR</name>
<keyword evidence="1" id="KW-1133">Transmembrane helix</keyword>
<protein>
    <recommendedName>
        <fullName evidence="4">Holin</fullName>
    </recommendedName>
</protein>
<accession>A0ABQ6F733</accession>
<dbReference type="InterPro" id="IPR032118">
    <property type="entry name" value="Phage_holin_HP1"/>
</dbReference>
<dbReference type="Proteomes" id="UP001157138">
    <property type="component" value="Unassembled WGS sequence"/>
</dbReference>
<evidence type="ECO:0000256" key="1">
    <source>
        <dbReference type="SAM" id="Phobius"/>
    </source>
</evidence>
<organism evidence="2 3">
    <name type="scientific">Vibrio zhanjiangensis</name>
    <dbReference type="NCBI Taxonomy" id="1046128"/>
    <lineage>
        <taxon>Bacteria</taxon>
        <taxon>Pseudomonadati</taxon>
        <taxon>Pseudomonadota</taxon>
        <taxon>Gammaproteobacteria</taxon>
        <taxon>Vibrionales</taxon>
        <taxon>Vibrionaceae</taxon>
        <taxon>Vibrio</taxon>
    </lineage>
</organism>
<gene>
    <name evidence="2" type="ORF">GCM10007938_43020</name>
</gene>